<accession>A0ABV7NKV8</accession>
<feature type="signal peptide" evidence="1">
    <location>
        <begin position="1"/>
        <end position="20"/>
    </location>
</feature>
<organism evidence="2 3">
    <name type="scientific">Sphingobium rhizovicinum</name>
    <dbReference type="NCBI Taxonomy" id="432308"/>
    <lineage>
        <taxon>Bacteria</taxon>
        <taxon>Pseudomonadati</taxon>
        <taxon>Pseudomonadota</taxon>
        <taxon>Alphaproteobacteria</taxon>
        <taxon>Sphingomonadales</taxon>
        <taxon>Sphingomonadaceae</taxon>
        <taxon>Sphingobium</taxon>
    </lineage>
</organism>
<dbReference type="Gene3D" id="2.60.120.430">
    <property type="entry name" value="Galactose-binding lectin"/>
    <property type="match status" value="1"/>
</dbReference>
<protein>
    <submittedName>
        <fullName evidence="2">Uncharacterized protein</fullName>
    </submittedName>
</protein>
<feature type="chain" id="PRO_5045809273" evidence="1">
    <location>
        <begin position="21"/>
        <end position="179"/>
    </location>
</feature>
<evidence type="ECO:0000313" key="2">
    <source>
        <dbReference type="EMBL" id="MFC3443635.1"/>
    </source>
</evidence>
<dbReference type="RefSeq" id="WP_380798469.1">
    <property type="nucleotide sequence ID" value="NZ_JBHRVU010000005.1"/>
</dbReference>
<evidence type="ECO:0000256" key="1">
    <source>
        <dbReference type="SAM" id="SignalP"/>
    </source>
</evidence>
<dbReference type="EMBL" id="JBHRVU010000005">
    <property type="protein sequence ID" value="MFC3443635.1"/>
    <property type="molecule type" value="Genomic_DNA"/>
</dbReference>
<evidence type="ECO:0000313" key="3">
    <source>
        <dbReference type="Proteomes" id="UP001595681"/>
    </source>
</evidence>
<sequence length="179" mass="18664">MMRKIMCAAILLASAAPAMARDIPVSIDARSGPWLNKANKKMRYGKGDEQPPAMVSGFVNDTAEKIAIMVEDGAVTQVDGQAVGPEGLEGQAVDDQPGDGGKYYPSLYAPKILYPNNRHALIAAFVDAKGGLMGRPFAVGKGARVTIPDQAAGLVMGFNDVSFAGNSGALNVTVTVPDE</sequence>
<dbReference type="Proteomes" id="UP001595681">
    <property type="component" value="Unassembled WGS sequence"/>
</dbReference>
<gene>
    <name evidence="2" type="ORF">ACFOKF_20980</name>
</gene>
<proteinExistence type="predicted"/>
<keyword evidence="3" id="KW-1185">Reference proteome</keyword>
<keyword evidence="1" id="KW-0732">Signal</keyword>
<name>A0ABV7NKV8_9SPHN</name>
<comment type="caution">
    <text evidence="2">The sequence shown here is derived from an EMBL/GenBank/DDBJ whole genome shotgun (WGS) entry which is preliminary data.</text>
</comment>
<reference evidence="3" key="1">
    <citation type="journal article" date="2019" name="Int. J. Syst. Evol. Microbiol.">
        <title>The Global Catalogue of Microorganisms (GCM) 10K type strain sequencing project: providing services to taxonomists for standard genome sequencing and annotation.</title>
        <authorList>
            <consortium name="The Broad Institute Genomics Platform"/>
            <consortium name="The Broad Institute Genome Sequencing Center for Infectious Disease"/>
            <person name="Wu L."/>
            <person name="Ma J."/>
        </authorList>
    </citation>
    <scope>NUCLEOTIDE SEQUENCE [LARGE SCALE GENOMIC DNA]</scope>
    <source>
        <strain evidence="3">CCM 7491</strain>
    </source>
</reference>